<accession>A0A4R7K326</accession>
<dbReference type="EMBL" id="SOAX01000001">
    <property type="protein sequence ID" value="TDT43979.1"/>
    <property type="molecule type" value="Genomic_DNA"/>
</dbReference>
<comment type="caution">
    <text evidence="2">The sequence shown here is derived from an EMBL/GenBank/DDBJ whole genome shotgun (WGS) entry which is preliminary data.</text>
</comment>
<keyword evidence="3" id="KW-1185">Reference proteome</keyword>
<sequence length="111" mass="11416">MKHRIRTSTVAVLVLLLAVTAGPTQAQRVEEKPTALAMVGDALIARPLLLGATVAGSVVHTVALPFSAIGGNADEVGDTLIVGPAKATFVRCLGCTISGRNANEVVNRDDD</sequence>
<evidence type="ECO:0000313" key="3">
    <source>
        <dbReference type="Proteomes" id="UP000295830"/>
    </source>
</evidence>
<evidence type="ECO:0008006" key="4">
    <source>
        <dbReference type="Google" id="ProtNLM"/>
    </source>
</evidence>
<dbReference type="RefSeq" id="WP_133734415.1">
    <property type="nucleotide sequence ID" value="NZ_SOAX01000001.1"/>
</dbReference>
<proteinExistence type="predicted"/>
<organism evidence="2 3">
    <name type="scientific">Halospina denitrificans</name>
    <dbReference type="NCBI Taxonomy" id="332522"/>
    <lineage>
        <taxon>Bacteria</taxon>
        <taxon>Pseudomonadati</taxon>
        <taxon>Pseudomonadota</taxon>
        <taxon>Gammaproteobacteria</taxon>
        <taxon>Halospina</taxon>
    </lineage>
</organism>
<evidence type="ECO:0000256" key="1">
    <source>
        <dbReference type="SAM" id="SignalP"/>
    </source>
</evidence>
<feature type="signal peptide" evidence="1">
    <location>
        <begin position="1"/>
        <end position="26"/>
    </location>
</feature>
<dbReference type="OrthoDB" id="332175at2"/>
<feature type="chain" id="PRO_5020430392" description="Multidrug transporter" evidence="1">
    <location>
        <begin position="27"/>
        <end position="111"/>
    </location>
</feature>
<keyword evidence="1" id="KW-0732">Signal</keyword>
<gene>
    <name evidence="2" type="ORF">DES49_0078</name>
</gene>
<dbReference type="AlphaFoldDB" id="A0A4R7K326"/>
<reference evidence="2 3" key="1">
    <citation type="submission" date="2019-03" db="EMBL/GenBank/DDBJ databases">
        <title>Genomic Encyclopedia of Type Strains, Phase IV (KMG-IV): sequencing the most valuable type-strain genomes for metagenomic binning, comparative biology and taxonomic classification.</title>
        <authorList>
            <person name="Goeker M."/>
        </authorList>
    </citation>
    <scope>NUCLEOTIDE SEQUENCE [LARGE SCALE GENOMIC DNA]</scope>
    <source>
        <strain evidence="2 3">DSM 15505</strain>
    </source>
</reference>
<protein>
    <recommendedName>
        <fullName evidence="4">Multidrug transporter</fullName>
    </recommendedName>
</protein>
<dbReference type="Proteomes" id="UP000295830">
    <property type="component" value="Unassembled WGS sequence"/>
</dbReference>
<evidence type="ECO:0000313" key="2">
    <source>
        <dbReference type="EMBL" id="TDT43979.1"/>
    </source>
</evidence>
<name>A0A4R7K326_9GAMM</name>